<comment type="caution">
    <text evidence="1">The sequence shown here is derived from an EMBL/GenBank/DDBJ whole genome shotgun (WGS) entry which is preliminary data.</text>
</comment>
<dbReference type="AlphaFoldDB" id="A0A095YSH6"/>
<name>A0A095YSH6_9BURK</name>
<dbReference type="Proteomes" id="UP000029629">
    <property type="component" value="Unassembled WGS sequence"/>
</dbReference>
<accession>A0A095YSH6</accession>
<reference evidence="1 2" key="1">
    <citation type="submission" date="2014-07" db="EMBL/GenBank/DDBJ databases">
        <authorList>
            <person name="McCorrison J."/>
            <person name="Sanka R."/>
            <person name="Torralba M."/>
            <person name="Gillis M."/>
            <person name="Haft D.H."/>
            <person name="Methe B."/>
            <person name="Sutton G."/>
            <person name="Nelson K.E."/>
        </authorList>
    </citation>
    <scope>NUCLEOTIDE SEQUENCE [LARGE SCALE GENOMIC DNA]</scope>
    <source>
        <strain evidence="1 2">DNF00040</strain>
    </source>
</reference>
<sequence length="71" mass="8049">MKTAQNKIIRVSNASTQEVMLKNLYITLRKQDQLSKASSYIHQQIKEQAANKKAALERGYTSLRIASLIDV</sequence>
<evidence type="ECO:0000313" key="2">
    <source>
        <dbReference type="Proteomes" id="UP000029629"/>
    </source>
</evidence>
<gene>
    <name evidence="1" type="ORF">HMPREF2130_11245</name>
</gene>
<keyword evidence="2" id="KW-1185">Reference proteome</keyword>
<dbReference type="RefSeq" id="WP_036561085.1">
    <property type="nucleotide sequence ID" value="NZ_JRNI01000096.1"/>
</dbReference>
<organism evidence="1 2">
    <name type="scientific">Oligella urethralis DNF00040</name>
    <dbReference type="NCBI Taxonomy" id="1401065"/>
    <lineage>
        <taxon>Bacteria</taxon>
        <taxon>Pseudomonadati</taxon>
        <taxon>Pseudomonadota</taxon>
        <taxon>Betaproteobacteria</taxon>
        <taxon>Burkholderiales</taxon>
        <taxon>Alcaligenaceae</taxon>
        <taxon>Oligella</taxon>
    </lineage>
</organism>
<dbReference type="EMBL" id="JRNI01000096">
    <property type="protein sequence ID" value="KGF25355.1"/>
    <property type="molecule type" value="Genomic_DNA"/>
</dbReference>
<protein>
    <submittedName>
        <fullName evidence="1">Uncharacterized protein</fullName>
    </submittedName>
</protein>
<evidence type="ECO:0000313" key="1">
    <source>
        <dbReference type="EMBL" id="KGF25355.1"/>
    </source>
</evidence>
<proteinExistence type="predicted"/>